<accession>A0A813FFQ4</accession>
<evidence type="ECO:0000313" key="3">
    <source>
        <dbReference type="Proteomes" id="UP000654075"/>
    </source>
</evidence>
<feature type="region of interest" description="Disordered" evidence="1">
    <location>
        <begin position="52"/>
        <end position="76"/>
    </location>
</feature>
<dbReference type="Proteomes" id="UP000654075">
    <property type="component" value="Unassembled WGS sequence"/>
</dbReference>
<organism evidence="2 3">
    <name type="scientific">Polarella glacialis</name>
    <name type="common">Dinoflagellate</name>
    <dbReference type="NCBI Taxonomy" id="89957"/>
    <lineage>
        <taxon>Eukaryota</taxon>
        <taxon>Sar</taxon>
        <taxon>Alveolata</taxon>
        <taxon>Dinophyceae</taxon>
        <taxon>Suessiales</taxon>
        <taxon>Suessiaceae</taxon>
        <taxon>Polarella</taxon>
    </lineage>
</organism>
<comment type="caution">
    <text evidence="2">The sequence shown here is derived from an EMBL/GenBank/DDBJ whole genome shotgun (WGS) entry which is preliminary data.</text>
</comment>
<gene>
    <name evidence="2" type="ORF">PGLA1383_LOCUS29411</name>
</gene>
<protein>
    <submittedName>
        <fullName evidence="2">Uncharacterized protein</fullName>
    </submittedName>
</protein>
<name>A0A813FFQ4_POLGL</name>
<evidence type="ECO:0000256" key="1">
    <source>
        <dbReference type="SAM" id="MobiDB-lite"/>
    </source>
</evidence>
<dbReference type="EMBL" id="CAJNNV010025032">
    <property type="protein sequence ID" value="CAE8611609.1"/>
    <property type="molecule type" value="Genomic_DNA"/>
</dbReference>
<feature type="compositionally biased region" description="Low complexity" evidence="1">
    <location>
        <begin position="52"/>
        <end position="70"/>
    </location>
</feature>
<sequence length="168" mass="18394">MADHNNNKNDNINNNNKNAVLPFDTSLSECSLAMLPVDASTAGSLASTTITTTTTKQQQQNNNNNNNNDNADQLGHPPEPLLILKHLWLCRAVACTSEFPHQPQRPSSVDCRGHGHYLLLRHLCQGHSVQVVEVHSHSVLRVSQAANLRRFLTASAAASIMLARNSSR</sequence>
<keyword evidence="3" id="KW-1185">Reference proteome</keyword>
<evidence type="ECO:0000313" key="2">
    <source>
        <dbReference type="EMBL" id="CAE8611609.1"/>
    </source>
</evidence>
<dbReference type="AlphaFoldDB" id="A0A813FFQ4"/>
<proteinExistence type="predicted"/>
<reference evidence="2" key="1">
    <citation type="submission" date="2021-02" db="EMBL/GenBank/DDBJ databases">
        <authorList>
            <person name="Dougan E. K."/>
            <person name="Rhodes N."/>
            <person name="Thang M."/>
            <person name="Chan C."/>
        </authorList>
    </citation>
    <scope>NUCLEOTIDE SEQUENCE</scope>
</reference>